<dbReference type="EMBL" id="BARU01040681">
    <property type="protein sequence ID" value="GAH80251.1"/>
    <property type="molecule type" value="Genomic_DNA"/>
</dbReference>
<comment type="caution">
    <text evidence="1">The sequence shown here is derived from an EMBL/GenBank/DDBJ whole genome shotgun (WGS) entry which is preliminary data.</text>
</comment>
<organism evidence="1">
    <name type="scientific">marine sediment metagenome</name>
    <dbReference type="NCBI Taxonomy" id="412755"/>
    <lineage>
        <taxon>unclassified sequences</taxon>
        <taxon>metagenomes</taxon>
        <taxon>ecological metagenomes</taxon>
    </lineage>
</organism>
<evidence type="ECO:0000313" key="1">
    <source>
        <dbReference type="EMBL" id="GAH80251.1"/>
    </source>
</evidence>
<dbReference type="AlphaFoldDB" id="X1ICU9"/>
<accession>X1ICU9</accession>
<name>X1ICU9_9ZZZZ</name>
<reference evidence="1" key="1">
    <citation type="journal article" date="2014" name="Front. Microbiol.">
        <title>High frequency of phylogenetically diverse reductive dehalogenase-homologous genes in deep subseafloor sedimentary metagenomes.</title>
        <authorList>
            <person name="Kawai M."/>
            <person name="Futagami T."/>
            <person name="Toyoda A."/>
            <person name="Takaki Y."/>
            <person name="Nishi S."/>
            <person name="Hori S."/>
            <person name="Arai W."/>
            <person name="Tsubouchi T."/>
            <person name="Morono Y."/>
            <person name="Uchiyama I."/>
            <person name="Ito T."/>
            <person name="Fujiyama A."/>
            <person name="Inagaki F."/>
            <person name="Takami H."/>
        </authorList>
    </citation>
    <scope>NUCLEOTIDE SEQUENCE</scope>
    <source>
        <strain evidence="1">Expedition CK06-06</strain>
    </source>
</reference>
<gene>
    <name evidence="1" type="ORF">S03H2_62856</name>
</gene>
<protein>
    <recommendedName>
        <fullName evidence="2">CopG family transcriptional regulator</fullName>
    </recommendedName>
</protein>
<evidence type="ECO:0008006" key="2">
    <source>
        <dbReference type="Google" id="ProtNLM"/>
    </source>
</evidence>
<sequence>MSEETGANRSLTIKLPVDVIEKIETDIEGTSFKGVEDFITKLVLAKYPELRKPDYTEEEEELIKERLRRLGYIE</sequence>
<proteinExistence type="predicted"/>